<dbReference type="AlphaFoldDB" id="A0A918P230"/>
<dbReference type="Pfam" id="PF16653">
    <property type="entry name" value="Sacchrp_dh_C"/>
    <property type="match status" value="1"/>
</dbReference>
<dbReference type="InterPro" id="IPR005097">
    <property type="entry name" value="Sacchrp_dh_NADP-bd"/>
</dbReference>
<comment type="caution">
    <text evidence="2">The sequence shown here is derived from an EMBL/GenBank/DDBJ whole genome shotgun (WGS) entry which is preliminary data.</text>
</comment>
<dbReference type="GO" id="GO:0007165">
    <property type="term" value="P:signal transduction"/>
    <property type="evidence" value="ECO:0007669"/>
    <property type="project" value="InterPro"/>
</dbReference>
<evidence type="ECO:0000313" key="2">
    <source>
        <dbReference type="EMBL" id="GGY11273.1"/>
    </source>
</evidence>
<name>A0A918P230_9NEIS</name>
<proteinExistence type="predicted"/>
<dbReference type="InterPro" id="IPR000488">
    <property type="entry name" value="Death_dom"/>
</dbReference>
<dbReference type="Gene3D" id="3.40.50.720">
    <property type="entry name" value="NAD(P)-binding Rossmann-like Domain"/>
    <property type="match status" value="1"/>
</dbReference>
<evidence type="ECO:0000259" key="1">
    <source>
        <dbReference type="PROSITE" id="PS50017"/>
    </source>
</evidence>
<reference evidence="2" key="2">
    <citation type="submission" date="2020-09" db="EMBL/GenBank/DDBJ databases">
        <authorList>
            <person name="Sun Q."/>
            <person name="Kim S."/>
        </authorList>
    </citation>
    <scope>NUCLEOTIDE SEQUENCE</scope>
    <source>
        <strain evidence="2">KCTC 32182</strain>
    </source>
</reference>
<dbReference type="RefSeq" id="WP_189532420.1">
    <property type="nucleotide sequence ID" value="NZ_BMYX01000005.1"/>
</dbReference>
<sequence>MELIQRIVIIGLGNIGQGILPLLDKHFPGCDIVAFEPCPTPEARKAAAQFKVKLFEQRIARDNYQPLLTPWLEEGSYLLNLATSVSSTDLIRLAQRSQALYLDTCIEPWEYDHGTAGIATTNYQLRESMLELQRTSQGGSTAIVAHGANPGFVSVLMKRGLIAMARASGQPCPQPETPSEWAQLARHLGIRVIQISERDTQITRRTRAEDEFLNTWSVEGLVTECLQPAELGWGSHEPFLPVGGRRHDDGCGAAIMIDQPAHTLKVRSWSPNFLDFEAFLITHNEAVSIADYLTLRDDRGDVLYRPTSYYAYHPCDDAVASMRLLEDGTTDGIHASHVIKDEIVSGIDELGVFLISDRHPALWIGSNLSIGKARKMAVCNNATSLQVVSSIIAGMQWMHDHPRAGVVESEALDHDFVYRIVEPYWAPIIEQSVTWFPDPADRQLHFEKFLVAREASPRPAAADREALTL</sequence>
<feature type="domain" description="Death" evidence="1">
    <location>
        <begin position="180"/>
        <end position="216"/>
    </location>
</feature>
<protein>
    <submittedName>
        <fullName evidence="2">Homospermidine synthase</fullName>
    </submittedName>
</protein>
<reference evidence="2" key="1">
    <citation type="journal article" date="2014" name="Int. J. Syst. Evol. Microbiol.">
        <title>Complete genome sequence of Corynebacterium casei LMG S-19264T (=DSM 44701T), isolated from a smear-ripened cheese.</title>
        <authorList>
            <consortium name="US DOE Joint Genome Institute (JGI-PGF)"/>
            <person name="Walter F."/>
            <person name="Albersmeier A."/>
            <person name="Kalinowski J."/>
            <person name="Ruckert C."/>
        </authorList>
    </citation>
    <scope>NUCLEOTIDE SEQUENCE</scope>
    <source>
        <strain evidence="2">KCTC 32182</strain>
    </source>
</reference>
<dbReference type="InterPro" id="IPR023181">
    <property type="entry name" value="Homospermid_syn-like_C"/>
</dbReference>
<dbReference type="EMBL" id="BMYX01000005">
    <property type="protein sequence ID" value="GGY11273.1"/>
    <property type="molecule type" value="Genomic_DNA"/>
</dbReference>
<accession>A0A918P230</accession>
<dbReference type="Gene3D" id="3.30.360.30">
    <property type="entry name" value="homospermidine synthase like"/>
    <property type="match status" value="1"/>
</dbReference>
<dbReference type="Proteomes" id="UP000645257">
    <property type="component" value="Unassembled WGS sequence"/>
</dbReference>
<dbReference type="PROSITE" id="PS50017">
    <property type="entry name" value="DEATH_DOMAIN"/>
    <property type="match status" value="1"/>
</dbReference>
<keyword evidence="3" id="KW-1185">Reference proteome</keyword>
<dbReference type="Pfam" id="PF03435">
    <property type="entry name" value="Sacchrp_dh_NADP"/>
    <property type="match status" value="1"/>
</dbReference>
<evidence type="ECO:0000313" key="3">
    <source>
        <dbReference type="Proteomes" id="UP000645257"/>
    </source>
</evidence>
<dbReference type="InterPro" id="IPR032095">
    <property type="entry name" value="Sacchrp_dh-like_C"/>
</dbReference>
<organism evidence="2 3">
    <name type="scientific">Paludibacterium paludis</name>
    <dbReference type="NCBI Taxonomy" id="1225769"/>
    <lineage>
        <taxon>Bacteria</taxon>
        <taxon>Pseudomonadati</taxon>
        <taxon>Pseudomonadota</taxon>
        <taxon>Betaproteobacteria</taxon>
        <taxon>Neisseriales</taxon>
        <taxon>Chromobacteriaceae</taxon>
        <taxon>Paludibacterium</taxon>
    </lineage>
</organism>
<gene>
    <name evidence="2" type="ORF">GCM10011289_12740</name>
</gene>